<feature type="compositionally biased region" description="Basic and acidic residues" evidence="1">
    <location>
        <begin position="206"/>
        <end position="215"/>
    </location>
</feature>
<dbReference type="AlphaFoldDB" id="A0A6S6UI52"/>
<proteinExistence type="predicted"/>
<evidence type="ECO:0000256" key="1">
    <source>
        <dbReference type="SAM" id="MobiDB-lite"/>
    </source>
</evidence>
<accession>A0A6S6UI52</accession>
<dbReference type="Pfam" id="PF10011">
    <property type="entry name" value="DUF2254"/>
    <property type="match status" value="1"/>
</dbReference>
<keyword evidence="2" id="KW-0812">Transmembrane</keyword>
<protein>
    <recommendedName>
        <fullName evidence="4">DUF2254 domain-containing protein</fullName>
    </recommendedName>
</protein>
<evidence type="ECO:0000256" key="2">
    <source>
        <dbReference type="SAM" id="Phobius"/>
    </source>
</evidence>
<feature type="transmembrane region" description="Helical" evidence="2">
    <location>
        <begin position="12"/>
        <end position="34"/>
    </location>
</feature>
<sequence length="433" mass="48561">MIKTRLLHLIELINSKFWVIPLLCLVSAGATAYLNTYLDKYYFSFNETPLSFLFYFSDHQSIRALLTTIAGSLLGVAGVSFSVTLTSLVLASQQFGPRLLRNFMRDSFNQLVIGLFISTFFYCMLVLQFTSNMEEAKFTPILSMLTALVLVVVDLLLLVFYIHHIAESIHADTIISGVYEELTDRLDMQFPKLDEESSGLPAQGKTHPESNKDKPSQWISAPASGYLQAINHQGLFELAQDRNIALNVHFQAGDYMMEGSELVSCISLGEATDEDLDSEIISHFIIGNIRTPEQDARYSIRQLVEVALRALSPGINDPFTAITCINRLGSAMGIIMERRFPASEHYDENDCLRLQLTPYSFDNLLGAAFDQIRQNAESHTEVIIALLKTLHQLTARSSNKEQIQAIQEQVDAIFLSAQNTLKVQKDLDTVTKI</sequence>
<dbReference type="EMBL" id="CACVAT010000495">
    <property type="protein sequence ID" value="CAA6829077.1"/>
    <property type="molecule type" value="Genomic_DNA"/>
</dbReference>
<name>A0A6S6UI52_9GAMM</name>
<evidence type="ECO:0000313" key="3">
    <source>
        <dbReference type="EMBL" id="CAA6829077.1"/>
    </source>
</evidence>
<reference evidence="3" key="1">
    <citation type="submission" date="2020-01" db="EMBL/GenBank/DDBJ databases">
        <authorList>
            <person name="Meier V. D."/>
            <person name="Meier V D."/>
        </authorList>
    </citation>
    <scope>NUCLEOTIDE SEQUENCE</scope>
    <source>
        <strain evidence="3">HLG_WM_MAG_09</strain>
    </source>
</reference>
<keyword evidence="2" id="KW-0472">Membrane</keyword>
<evidence type="ECO:0008006" key="4">
    <source>
        <dbReference type="Google" id="ProtNLM"/>
    </source>
</evidence>
<dbReference type="InterPro" id="IPR018723">
    <property type="entry name" value="DUF2254_membrane"/>
</dbReference>
<feature type="region of interest" description="Disordered" evidence="1">
    <location>
        <begin position="195"/>
        <end position="216"/>
    </location>
</feature>
<organism evidence="3">
    <name type="scientific">uncultured Thiotrichaceae bacterium</name>
    <dbReference type="NCBI Taxonomy" id="298394"/>
    <lineage>
        <taxon>Bacteria</taxon>
        <taxon>Pseudomonadati</taxon>
        <taxon>Pseudomonadota</taxon>
        <taxon>Gammaproteobacteria</taxon>
        <taxon>Thiotrichales</taxon>
        <taxon>Thiotrichaceae</taxon>
        <taxon>environmental samples</taxon>
    </lineage>
</organism>
<gene>
    <name evidence="3" type="ORF">HELGO_WM21429</name>
</gene>
<keyword evidence="2" id="KW-1133">Transmembrane helix</keyword>
<feature type="transmembrane region" description="Helical" evidence="2">
    <location>
        <begin position="111"/>
        <end position="129"/>
    </location>
</feature>
<feature type="transmembrane region" description="Helical" evidence="2">
    <location>
        <begin position="141"/>
        <end position="162"/>
    </location>
</feature>
<feature type="transmembrane region" description="Helical" evidence="2">
    <location>
        <begin position="64"/>
        <end position="90"/>
    </location>
</feature>